<keyword evidence="1" id="KW-0812">Transmembrane</keyword>
<organism evidence="2 3">
    <name type="scientific">Cronobacter muytjensii</name>
    <dbReference type="NCBI Taxonomy" id="413501"/>
    <lineage>
        <taxon>Bacteria</taxon>
        <taxon>Pseudomonadati</taxon>
        <taxon>Pseudomonadota</taxon>
        <taxon>Gammaproteobacteria</taxon>
        <taxon>Enterobacterales</taxon>
        <taxon>Enterobacteriaceae</taxon>
        <taxon>Cronobacter</taxon>
    </lineage>
</organism>
<evidence type="ECO:0000256" key="1">
    <source>
        <dbReference type="SAM" id="Phobius"/>
    </source>
</evidence>
<keyword evidence="1" id="KW-1133">Transmembrane helix</keyword>
<accession>A0A2T7AYB8</accession>
<name>A0A2T7AYB8_9ENTR</name>
<proteinExistence type="predicted"/>
<reference evidence="2 3" key="1">
    <citation type="submission" date="2016-12" db="EMBL/GenBank/DDBJ databases">
        <title>Analysis of the Molecular Diversity Among Cronobacter Species Isolated from Filth Flies Using a Pan Genomic DNA Microarray.</title>
        <authorList>
            <person name="Pava-Ripoll M."/>
            <person name="Tall B."/>
            <person name="Farber J."/>
            <person name="Fanning S."/>
            <person name="Lehner A."/>
            <person name="Stephan R."/>
            <person name="Pagotto F."/>
            <person name="Iverson C."/>
            <person name="Ziobro G."/>
            <person name="Miller A."/>
            <person name="Pearson R."/>
            <person name="Yan Q."/>
            <person name="Kim M."/>
            <person name="Jeong S."/>
            <person name="Park J."/>
            <person name="Jun S."/>
            <person name="Choi H."/>
            <person name="Chung T."/>
            <person name="Yoo Y."/>
            <person name="Park E."/>
            <person name="Hwang S."/>
            <person name="Lee B."/>
            <person name="Sathyamoorthy V."/>
            <person name="Carter L."/>
            <person name="Mammel M."/>
            <person name="Jackson S."/>
            <person name="Kothary M."/>
            <person name="Patel I."/>
            <person name="Grim C."/>
            <person name="Gopinath G."/>
            <person name="Gangiredla J."/>
            <person name="Chase H."/>
        </authorList>
    </citation>
    <scope>NUCLEOTIDE SEQUENCE [LARGE SCALE GENOMIC DNA]</scope>
    <source>
        <strain evidence="2 3">MOD1-Md1s</strain>
    </source>
</reference>
<dbReference type="AlphaFoldDB" id="A0A2T7AYB8"/>
<dbReference type="EMBL" id="MSAE01000003">
    <property type="protein sequence ID" value="PUX17587.1"/>
    <property type="molecule type" value="Genomic_DNA"/>
</dbReference>
<sequence>MIMPEIRNACRRALKFIMASYPCFLCHIYYLMRHVANRCLRCINQQALAIAFSSYQVNISRERLKFAVRKNANGYLIFLKLNIYANAGPKIHQPFQKTI</sequence>
<evidence type="ECO:0000313" key="3">
    <source>
        <dbReference type="Proteomes" id="UP000244378"/>
    </source>
</evidence>
<protein>
    <submittedName>
        <fullName evidence="2">Uncharacterized protein</fullName>
    </submittedName>
</protein>
<evidence type="ECO:0000313" key="2">
    <source>
        <dbReference type="EMBL" id="PUX17587.1"/>
    </source>
</evidence>
<keyword evidence="1" id="KW-0472">Membrane</keyword>
<gene>
    <name evidence="2" type="ORF">AUN14_02645</name>
</gene>
<dbReference type="Proteomes" id="UP000244378">
    <property type="component" value="Unassembled WGS sequence"/>
</dbReference>
<feature type="transmembrane region" description="Helical" evidence="1">
    <location>
        <begin position="12"/>
        <end position="32"/>
    </location>
</feature>
<comment type="caution">
    <text evidence="2">The sequence shown here is derived from an EMBL/GenBank/DDBJ whole genome shotgun (WGS) entry which is preliminary data.</text>
</comment>